<gene>
    <name evidence="1" type="ORF">CEXT_793211</name>
</gene>
<organism evidence="1 2">
    <name type="scientific">Caerostris extrusa</name>
    <name type="common">Bark spider</name>
    <name type="synonym">Caerostris bankana</name>
    <dbReference type="NCBI Taxonomy" id="172846"/>
    <lineage>
        <taxon>Eukaryota</taxon>
        <taxon>Metazoa</taxon>
        <taxon>Ecdysozoa</taxon>
        <taxon>Arthropoda</taxon>
        <taxon>Chelicerata</taxon>
        <taxon>Arachnida</taxon>
        <taxon>Araneae</taxon>
        <taxon>Araneomorphae</taxon>
        <taxon>Entelegynae</taxon>
        <taxon>Araneoidea</taxon>
        <taxon>Araneidae</taxon>
        <taxon>Caerostris</taxon>
    </lineage>
</organism>
<accession>A0AAV4V725</accession>
<sequence length="127" mass="14471">MIPKEYLSPLKGSLHGRRKRNGKMFYWRGKKTFVDKFVGFFFLPPLSADIRLYAIKDHSNASGHALCNCSPVKKPVTKKGRLGSHEFLTTRLFVLRSINPELWGPFAKPPGNVPTTVEGQQRRFNIV</sequence>
<dbReference type="Proteomes" id="UP001054945">
    <property type="component" value="Unassembled WGS sequence"/>
</dbReference>
<protein>
    <submittedName>
        <fullName evidence="1">Uncharacterized protein</fullName>
    </submittedName>
</protein>
<comment type="caution">
    <text evidence="1">The sequence shown here is derived from an EMBL/GenBank/DDBJ whole genome shotgun (WGS) entry which is preliminary data.</text>
</comment>
<reference evidence="1 2" key="1">
    <citation type="submission" date="2021-06" db="EMBL/GenBank/DDBJ databases">
        <title>Caerostris extrusa draft genome.</title>
        <authorList>
            <person name="Kono N."/>
            <person name="Arakawa K."/>
        </authorList>
    </citation>
    <scope>NUCLEOTIDE SEQUENCE [LARGE SCALE GENOMIC DNA]</scope>
</reference>
<name>A0AAV4V725_CAEEX</name>
<dbReference type="AlphaFoldDB" id="A0AAV4V725"/>
<evidence type="ECO:0000313" key="1">
    <source>
        <dbReference type="EMBL" id="GIY65340.1"/>
    </source>
</evidence>
<proteinExistence type="predicted"/>
<evidence type="ECO:0000313" key="2">
    <source>
        <dbReference type="Proteomes" id="UP001054945"/>
    </source>
</evidence>
<dbReference type="EMBL" id="BPLR01013982">
    <property type="protein sequence ID" value="GIY65340.1"/>
    <property type="molecule type" value="Genomic_DNA"/>
</dbReference>
<keyword evidence="2" id="KW-1185">Reference proteome</keyword>